<dbReference type="KEGG" id="slaa:EUU25_00780"/>
<dbReference type="Gene3D" id="3.40.50.720">
    <property type="entry name" value="NAD(P)-binding Rossmann-like Domain"/>
    <property type="match status" value="1"/>
</dbReference>
<protein>
    <submittedName>
        <fullName evidence="3">SDR family oxidoreductase</fullName>
    </submittedName>
</protein>
<comment type="similarity">
    <text evidence="1">Belongs to the short-chain dehydrogenases/reductases (SDR) family.</text>
</comment>
<accession>A0A6I6L522</accession>
<dbReference type="OrthoDB" id="5457012at2"/>
<dbReference type="PRINTS" id="PR00080">
    <property type="entry name" value="SDRFAMILY"/>
</dbReference>
<evidence type="ECO:0000313" key="4">
    <source>
        <dbReference type="Proteomes" id="UP000428803"/>
    </source>
</evidence>
<dbReference type="PANTHER" id="PTHR24321:SF8">
    <property type="entry name" value="ESTRADIOL 17-BETA-DEHYDROGENASE 8-RELATED"/>
    <property type="match status" value="1"/>
</dbReference>
<proteinExistence type="inferred from homology"/>
<sequence length="260" mass="27231">MSLSRILDGKVCIVVGASSPKGIGDATVRMLLDHGAKVVAAGIVMNDDIIARLLSGCTDSEIPRSNIDGQICDITDFGQCQALMEAVVDKFGKVDCLVNCAGIVEGCAFSEISSDKFDRMTNVNLKGTFNLCKAALQVFERQGHGNIVNLSSLAAQRGGGLAGGAHYAASKGGVISLTRSIAREYGPMNIRANIICPAMIDTEMLDGFSAKRQNEIVESIPLRRVGLPSEVAGTCLFLASDLSGFITGATIDVNGGAHIH</sequence>
<keyword evidence="2" id="KW-0560">Oxidoreductase</keyword>
<name>A0A6I6L522_9SPHN</name>
<dbReference type="InterPro" id="IPR002347">
    <property type="entry name" value="SDR_fam"/>
</dbReference>
<keyword evidence="4" id="KW-1185">Reference proteome</keyword>
<dbReference type="Proteomes" id="UP000428803">
    <property type="component" value="Chromosome"/>
</dbReference>
<organism evidence="3 4">
    <name type="scientific">Sphingorhabdus lacus</name>
    <dbReference type="NCBI Taxonomy" id="392610"/>
    <lineage>
        <taxon>Bacteria</taxon>
        <taxon>Pseudomonadati</taxon>
        <taxon>Pseudomonadota</taxon>
        <taxon>Alphaproteobacteria</taxon>
        <taxon>Sphingomonadales</taxon>
        <taxon>Sphingomonadaceae</taxon>
        <taxon>Sphingorhabdus</taxon>
    </lineage>
</organism>
<reference evidence="4" key="1">
    <citation type="submission" date="2019-01" db="EMBL/GenBank/DDBJ databases">
        <title>Sphingorhabdus lacus sp.nov., isolated from an oligotrophic freshwater lake.</title>
        <authorList>
            <person name="Park M."/>
        </authorList>
    </citation>
    <scope>NUCLEOTIDE SEQUENCE [LARGE SCALE GENOMIC DNA]</scope>
    <source>
        <strain evidence="4">IMCC1753</strain>
    </source>
</reference>
<dbReference type="EMBL" id="CP035733">
    <property type="protein sequence ID" value="QGY79281.1"/>
    <property type="molecule type" value="Genomic_DNA"/>
</dbReference>
<dbReference type="RefSeq" id="WP_158897580.1">
    <property type="nucleotide sequence ID" value="NZ_CP035733.1"/>
</dbReference>
<evidence type="ECO:0000256" key="2">
    <source>
        <dbReference type="ARBA" id="ARBA00023002"/>
    </source>
</evidence>
<dbReference type="Pfam" id="PF13561">
    <property type="entry name" value="adh_short_C2"/>
    <property type="match status" value="1"/>
</dbReference>
<dbReference type="PRINTS" id="PR00081">
    <property type="entry name" value="GDHRDH"/>
</dbReference>
<evidence type="ECO:0000256" key="1">
    <source>
        <dbReference type="ARBA" id="ARBA00006484"/>
    </source>
</evidence>
<dbReference type="GO" id="GO:0016491">
    <property type="term" value="F:oxidoreductase activity"/>
    <property type="evidence" value="ECO:0007669"/>
    <property type="project" value="UniProtKB-KW"/>
</dbReference>
<dbReference type="PANTHER" id="PTHR24321">
    <property type="entry name" value="DEHYDROGENASES, SHORT CHAIN"/>
    <property type="match status" value="1"/>
</dbReference>
<gene>
    <name evidence="3" type="ORF">EUU25_00780</name>
</gene>
<dbReference type="SUPFAM" id="SSF51735">
    <property type="entry name" value="NAD(P)-binding Rossmann-fold domains"/>
    <property type="match status" value="1"/>
</dbReference>
<dbReference type="PROSITE" id="PS00061">
    <property type="entry name" value="ADH_SHORT"/>
    <property type="match status" value="1"/>
</dbReference>
<evidence type="ECO:0000313" key="3">
    <source>
        <dbReference type="EMBL" id="QGY79281.1"/>
    </source>
</evidence>
<dbReference type="AlphaFoldDB" id="A0A6I6L522"/>
<dbReference type="InterPro" id="IPR020904">
    <property type="entry name" value="Sc_DH/Rdtase_CS"/>
</dbReference>
<dbReference type="InterPro" id="IPR036291">
    <property type="entry name" value="NAD(P)-bd_dom_sf"/>
</dbReference>
<dbReference type="FunFam" id="3.40.50.720:FF:000084">
    <property type="entry name" value="Short-chain dehydrogenase reductase"/>
    <property type="match status" value="1"/>
</dbReference>